<reference evidence="1" key="1">
    <citation type="journal article" date="2012" name="Nature">
        <title>The oyster genome reveals stress adaptation and complexity of shell formation.</title>
        <authorList>
            <person name="Zhang G."/>
            <person name="Fang X."/>
            <person name="Guo X."/>
            <person name="Li L."/>
            <person name="Luo R."/>
            <person name="Xu F."/>
            <person name="Yang P."/>
            <person name="Zhang L."/>
            <person name="Wang X."/>
            <person name="Qi H."/>
            <person name="Xiong Z."/>
            <person name="Que H."/>
            <person name="Xie Y."/>
            <person name="Holland P.W."/>
            <person name="Paps J."/>
            <person name="Zhu Y."/>
            <person name="Wu F."/>
            <person name="Chen Y."/>
            <person name="Wang J."/>
            <person name="Peng C."/>
            <person name="Meng J."/>
            <person name="Yang L."/>
            <person name="Liu J."/>
            <person name="Wen B."/>
            <person name="Zhang N."/>
            <person name="Huang Z."/>
            <person name="Zhu Q."/>
            <person name="Feng Y."/>
            <person name="Mount A."/>
            <person name="Hedgecock D."/>
            <person name="Xu Z."/>
            <person name="Liu Y."/>
            <person name="Domazet-Loso T."/>
            <person name="Du Y."/>
            <person name="Sun X."/>
            <person name="Zhang S."/>
            <person name="Liu B."/>
            <person name="Cheng P."/>
            <person name="Jiang X."/>
            <person name="Li J."/>
            <person name="Fan D."/>
            <person name="Wang W."/>
            <person name="Fu W."/>
            <person name="Wang T."/>
            <person name="Wang B."/>
            <person name="Zhang J."/>
            <person name="Peng Z."/>
            <person name="Li Y."/>
            <person name="Li N."/>
            <person name="Wang J."/>
            <person name="Chen M."/>
            <person name="He Y."/>
            <person name="Tan F."/>
            <person name="Song X."/>
            <person name="Zheng Q."/>
            <person name="Huang R."/>
            <person name="Yang H."/>
            <person name="Du X."/>
            <person name="Chen L."/>
            <person name="Yang M."/>
            <person name="Gaffney P.M."/>
            <person name="Wang S."/>
            <person name="Luo L."/>
            <person name="She Z."/>
            <person name="Ming Y."/>
            <person name="Huang W."/>
            <person name="Zhang S."/>
            <person name="Huang B."/>
            <person name="Zhang Y."/>
            <person name="Qu T."/>
            <person name="Ni P."/>
            <person name="Miao G."/>
            <person name="Wang J."/>
            <person name="Wang Q."/>
            <person name="Steinberg C.E."/>
            <person name="Wang H."/>
            <person name="Li N."/>
            <person name="Qian L."/>
            <person name="Zhang G."/>
            <person name="Li Y."/>
            <person name="Yang H."/>
            <person name="Liu X."/>
            <person name="Wang J."/>
            <person name="Yin Y."/>
            <person name="Wang J."/>
        </authorList>
    </citation>
    <scope>NUCLEOTIDE SEQUENCE [LARGE SCALE GENOMIC DNA]</scope>
    <source>
        <strain evidence="1">05x7-T-G4-1.051#20</strain>
    </source>
</reference>
<accession>K1R0A1</accession>
<dbReference type="HOGENOM" id="CLU_2442991_0_0_1"/>
<protein>
    <submittedName>
        <fullName evidence="1">Uncharacterized protein</fullName>
    </submittedName>
</protein>
<dbReference type="EMBL" id="JH816038">
    <property type="protein sequence ID" value="EKC42787.1"/>
    <property type="molecule type" value="Genomic_DNA"/>
</dbReference>
<name>K1R0A1_MAGGI</name>
<gene>
    <name evidence="1" type="ORF">CGI_10015105</name>
</gene>
<dbReference type="InParanoid" id="K1R0A1"/>
<dbReference type="AlphaFoldDB" id="K1R0A1"/>
<organism evidence="1">
    <name type="scientific">Magallana gigas</name>
    <name type="common">Pacific oyster</name>
    <name type="synonym">Crassostrea gigas</name>
    <dbReference type="NCBI Taxonomy" id="29159"/>
    <lineage>
        <taxon>Eukaryota</taxon>
        <taxon>Metazoa</taxon>
        <taxon>Spiralia</taxon>
        <taxon>Lophotrochozoa</taxon>
        <taxon>Mollusca</taxon>
        <taxon>Bivalvia</taxon>
        <taxon>Autobranchia</taxon>
        <taxon>Pteriomorphia</taxon>
        <taxon>Ostreida</taxon>
        <taxon>Ostreoidea</taxon>
        <taxon>Ostreidae</taxon>
        <taxon>Magallana</taxon>
    </lineage>
</organism>
<evidence type="ECO:0000313" key="1">
    <source>
        <dbReference type="EMBL" id="EKC42787.1"/>
    </source>
</evidence>
<sequence length="90" mass="10026">MAIVFVITVWKVSSVGVRGPDRADLSSESNIGSTLGALFGGLLLGVVLTTVSVMIFYWRSKKHVKKRGLESLPERYVKELKEEILKLYTL</sequence>
<proteinExistence type="predicted"/>